<organism evidence="4 5">
    <name type="scientific">Human cytomegalovirus</name>
    <name type="common">HHV-5</name>
    <name type="synonym">Human herpesvirus 5</name>
    <dbReference type="NCBI Taxonomy" id="10359"/>
    <lineage>
        <taxon>Viruses</taxon>
        <taxon>Duplodnaviria</taxon>
        <taxon>Heunggongvirae</taxon>
        <taxon>Peploviricota</taxon>
        <taxon>Herviviricetes</taxon>
        <taxon>Herpesvirales</taxon>
        <taxon>Orthoherpesviridae</taxon>
        <taxon>Betaherpesvirinae</taxon>
        <taxon>Cytomegalovirus</taxon>
        <taxon>Cytomegalovirus humanbeta5</taxon>
    </lineage>
</organism>
<dbReference type="GO" id="GO:0019028">
    <property type="term" value="C:viral capsid"/>
    <property type="evidence" value="ECO:0007669"/>
    <property type="project" value="UniProtKB-KW"/>
</dbReference>
<organismHost>
    <name type="scientific">Homo sapiens</name>
    <name type="common">Human</name>
    <dbReference type="NCBI Taxonomy" id="9606"/>
</organismHost>
<reference evidence="4 5" key="1">
    <citation type="journal article" date="2015" name="J. Virol.">
        <title>High-throughput analysis of human cytomegalovirus genome diversity highlights the widespread occurrence of gene-disrupting mutations and pervasive recombination.</title>
        <authorList>
            <person name="Sijmons S."/>
            <person name="Thys K."/>
            <person name="Mbong Ngwese M."/>
            <person name="Van Damme E."/>
            <person name="Dvorak J."/>
            <person name="Van Loock M."/>
            <person name="Li G."/>
            <person name="Tachezy R."/>
            <person name="Busson L."/>
            <person name="Aerssens J."/>
            <person name="Van Ranst M."/>
            <person name="Maes P."/>
        </authorList>
    </citation>
    <scope>NUCLEOTIDE SEQUENCE [LARGE SCALE GENOMIC DNA]</scope>
    <source>
        <strain evidence="4">BE/22/2010</strain>
    </source>
</reference>
<dbReference type="GO" id="GO:0003677">
    <property type="term" value="F:DNA binding"/>
    <property type="evidence" value="ECO:0007669"/>
    <property type="project" value="InterPro"/>
</dbReference>
<keyword evidence="1" id="KW-0167">Capsid protein</keyword>
<dbReference type="Pfam" id="PF03327">
    <property type="entry name" value="Herpes_VP19C"/>
    <property type="match status" value="1"/>
</dbReference>
<gene>
    <name evidence="4" type="primary">UL46</name>
</gene>
<name>A0A0G2T8A1_HCMV</name>
<dbReference type="EMBL" id="KP745640">
    <property type="protein sequence ID" value="AKI08773.1"/>
    <property type="molecule type" value="Genomic_DNA"/>
</dbReference>
<proteinExistence type="predicted"/>
<dbReference type="Proteomes" id="UP000102156">
    <property type="component" value="Segment"/>
</dbReference>
<keyword evidence="2" id="KW-1048">Host nucleus</keyword>
<evidence type="ECO:0000313" key="5">
    <source>
        <dbReference type="Proteomes" id="UP000102156"/>
    </source>
</evidence>
<evidence type="ECO:0000256" key="1">
    <source>
        <dbReference type="ARBA" id="ARBA00022561"/>
    </source>
</evidence>
<evidence type="ECO:0000256" key="2">
    <source>
        <dbReference type="ARBA" id="ARBA00022562"/>
    </source>
</evidence>
<accession>A0A0G2T8A1</accession>
<sequence>MDARAVAKRPRDPADEDNELVTALKAKREVNTISVRYLYHADHQALTARFFVPEGLVEFEAQPGALLIRMETGCDSPRHLYISLYLLGIRASNVSASTRCLLESVYTASAARAALQWLDLGPHLLHRRLETLGCVKTVSLGITSLLTCVMRGYLYNTLKTEVFALMIPKDMYLTWEETRGRLQYVYLIIVYDYDGPETRPGIYVLTSSIAHWQTLVDVARGKFARERCSFVNRRITRPRQIPLCTGVIQKLGWCLADDIHTSFLVHKELKLSVARLDNFSVELGDFREFV</sequence>
<protein>
    <submittedName>
        <fullName evidence="4">Capsid triplex subunit 1</fullName>
    </submittedName>
</protein>
<evidence type="ECO:0000256" key="3">
    <source>
        <dbReference type="ARBA" id="ARBA00022844"/>
    </source>
</evidence>
<dbReference type="GO" id="GO:0019069">
    <property type="term" value="P:viral capsid assembly"/>
    <property type="evidence" value="ECO:0007669"/>
    <property type="project" value="InterPro"/>
</dbReference>
<evidence type="ECO:0000313" key="4">
    <source>
        <dbReference type="EMBL" id="AKI08773.1"/>
    </source>
</evidence>
<keyword evidence="3" id="KW-0946">Virion</keyword>
<dbReference type="InterPro" id="IPR004999">
    <property type="entry name" value="Herpes_1"/>
</dbReference>